<evidence type="ECO:0000313" key="2">
    <source>
        <dbReference type="Proteomes" id="UP000008206"/>
    </source>
</evidence>
<evidence type="ECO:0000313" key="1">
    <source>
        <dbReference type="EMBL" id="ADN14634.1"/>
    </source>
</evidence>
<dbReference type="AlphaFoldDB" id="E0UJZ8"/>
<protein>
    <recommendedName>
        <fullName evidence="3">S-layer domain-containing protein</fullName>
    </recommendedName>
</protein>
<dbReference type="EMBL" id="CP002198">
    <property type="protein sequence ID" value="ADN14634.1"/>
    <property type="molecule type" value="Genomic_DNA"/>
</dbReference>
<sequence>MAKLYQSNSTISRLIALLMTTTVITPMLPLIPANAQPVYHQRNSLIGQRQIAIPAGTRIAVRHEDAKKIIVSKDETVPVTLQVAYNITDNNGAVLVPAGSEIKGQIEPAGNGSQFVAQELIINNQSYEIDATSRVVTKTEKISKGANTEDILKGTLAGAGAATIIAGVTGNRRIEALEVLGGAAVGTLAGWALPQSGVLGGGSKEVISINPNQDLTLTLQTPLTISSRVNPTQNGRYY</sequence>
<dbReference type="RefSeq" id="WP_013322739.1">
    <property type="nucleotide sequence ID" value="NC_014501.1"/>
</dbReference>
<gene>
    <name evidence="1" type="ordered locus">Cyan7822_2666</name>
</gene>
<dbReference type="KEGG" id="cyj:Cyan7822_2666"/>
<dbReference type="Proteomes" id="UP000008206">
    <property type="component" value="Chromosome"/>
</dbReference>
<organism evidence="1 2">
    <name type="scientific">Gloeothece verrucosa (strain PCC 7822)</name>
    <name type="common">Cyanothece sp. (strain PCC 7822)</name>
    <dbReference type="NCBI Taxonomy" id="497965"/>
    <lineage>
        <taxon>Bacteria</taxon>
        <taxon>Bacillati</taxon>
        <taxon>Cyanobacteriota</taxon>
        <taxon>Cyanophyceae</taxon>
        <taxon>Oscillatoriophycideae</taxon>
        <taxon>Chroococcales</taxon>
        <taxon>Aphanothecaceae</taxon>
        <taxon>Gloeothece</taxon>
        <taxon>Gloeothece verrucosa</taxon>
    </lineage>
</organism>
<reference evidence="2" key="1">
    <citation type="journal article" date="2011" name="MBio">
        <title>Novel metabolic attributes of the genus Cyanothece, comprising a group of unicellular nitrogen-fixing Cyanobacteria.</title>
        <authorList>
            <person name="Bandyopadhyay A."/>
            <person name="Elvitigala T."/>
            <person name="Welsh E."/>
            <person name="Stockel J."/>
            <person name="Liberton M."/>
            <person name="Min H."/>
            <person name="Sherman L.A."/>
            <person name="Pakrasi H.B."/>
        </authorList>
    </citation>
    <scope>NUCLEOTIDE SEQUENCE [LARGE SCALE GENOMIC DNA]</scope>
    <source>
        <strain evidence="2">PCC 7822</strain>
    </source>
</reference>
<accession>E0UJZ8</accession>
<name>E0UJZ8_GLOV7</name>
<keyword evidence="2" id="KW-1185">Reference proteome</keyword>
<dbReference type="STRING" id="497965.Cyan7822_2666"/>
<proteinExistence type="predicted"/>
<dbReference type="eggNOG" id="COG2948">
    <property type="taxonomic scope" value="Bacteria"/>
</dbReference>
<evidence type="ECO:0008006" key="3">
    <source>
        <dbReference type="Google" id="ProtNLM"/>
    </source>
</evidence>
<dbReference type="OrthoDB" id="9767597at2"/>
<dbReference type="HOGENOM" id="CLU_069770_0_0_3"/>